<keyword evidence="2" id="KW-1185">Reference proteome</keyword>
<accession>A0ABS6UWC1</accession>
<sequence>MLPVLTGIPTDWLLDSDPALRWQVERDLLGEPPRVWEATRARVATEGFGARLLALQDPDGQWAGGAFFPADVRAGTAPDEPGQPWTATTWSLNSLREWGLDPAVLQARRTPELLAEHCLWEYDDLPYWDGEVDCCINAWTVMNGVWLGVDVSGIVDRFVEHRLPDGGWNCEWVEGSTRSSFHSTLNAVRGLLAHETATGGTDAARAARRGGEEYLLERDLFRRRSTGEPVGSWTAEFVHPPRWAYSVLGAVEHFRCADATDPRMADAVGMVRAARQADGTWLQGGRHAGRVWFDVDVPPGDPSKWLTLAGSRVLAWWDSR</sequence>
<evidence type="ECO:0000313" key="2">
    <source>
        <dbReference type="Proteomes" id="UP000694287"/>
    </source>
</evidence>
<gene>
    <name evidence="1" type="ORF">I4I81_20140</name>
</gene>
<proteinExistence type="predicted"/>
<reference evidence="1 2" key="1">
    <citation type="submission" date="2020-11" db="EMBL/GenBank/DDBJ databases">
        <title>Pseudonocardia abyssalis sp. nov. and Pseudonocardia oceani sp. nov., description and phylogenomic analysis of two novel actinomycetes isolated from the deep Southern Ocean.</title>
        <authorList>
            <person name="Parra J."/>
        </authorList>
    </citation>
    <scope>NUCLEOTIDE SEQUENCE [LARGE SCALE GENOMIC DNA]</scope>
    <source>
        <strain evidence="1 2">KRD-168</strain>
    </source>
</reference>
<organism evidence="1 2">
    <name type="scientific">Pseudonocardia abyssalis</name>
    <dbReference type="NCBI Taxonomy" id="2792008"/>
    <lineage>
        <taxon>Bacteria</taxon>
        <taxon>Bacillati</taxon>
        <taxon>Actinomycetota</taxon>
        <taxon>Actinomycetes</taxon>
        <taxon>Pseudonocardiales</taxon>
        <taxon>Pseudonocardiaceae</taxon>
        <taxon>Pseudonocardia</taxon>
    </lineage>
</organism>
<dbReference type="Proteomes" id="UP000694287">
    <property type="component" value="Unassembled WGS sequence"/>
</dbReference>
<comment type="caution">
    <text evidence="1">The sequence shown here is derived from an EMBL/GenBank/DDBJ whole genome shotgun (WGS) entry which is preliminary data.</text>
</comment>
<dbReference type="EMBL" id="JADQDK010000001">
    <property type="protein sequence ID" value="MBW0136561.1"/>
    <property type="molecule type" value="Genomic_DNA"/>
</dbReference>
<name>A0ABS6UWC1_9PSEU</name>
<evidence type="ECO:0000313" key="1">
    <source>
        <dbReference type="EMBL" id="MBW0136561.1"/>
    </source>
</evidence>
<dbReference type="RefSeq" id="WP_218616262.1">
    <property type="nucleotide sequence ID" value="NZ_JADQDK010000001.1"/>
</dbReference>
<protein>
    <submittedName>
        <fullName evidence="1">Squalene cyclase</fullName>
    </submittedName>
</protein>